<keyword evidence="2" id="KW-1185">Reference proteome</keyword>
<organism evidence="1 2">
    <name type="scientific">Mastacembelus armatus</name>
    <name type="common">zig-zag eel</name>
    <dbReference type="NCBI Taxonomy" id="205130"/>
    <lineage>
        <taxon>Eukaryota</taxon>
        <taxon>Metazoa</taxon>
        <taxon>Chordata</taxon>
        <taxon>Craniata</taxon>
        <taxon>Vertebrata</taxon>
        <taxon>Euteleostomi</taxon>
        <taxon>Actinopterygii</taxon>
        <taxon>Neopterygii</taxon>
        <taxon>Teleostei</taxon>
        <taxon>Neoteleostei</taxon>
        <taxon>Acanthomorphata</taxon>
        <taxon>Anabantaria</taxon>
        <taxon>Synbranchiformes</taxon>
        <taxon>Mastacembelidae</taxon>
        <taxon>Mastacembelus</taxon>
    </lineage>
</organism>
<dbReference type="Proteomes" id="UP000261640">
    <property type="component" value="Unplaced"/>
</dbReference>
<reference evidence="1" key="1">
    <citation type="submission" date="2025-08" db="UniProtKB">
        <authorList>
            <consortium name="Ensembl"/>
        </authorList>
    </citation>
    <scope>IDENTIFICATION</scope>
</reference>
<protein>
    <submittedName>
        <fullName evidence="1">Uncharacterized protein</fullName>
    </submittedName>
</protein>
<evidence type="ECO:0000313" key="1">
    <source>
        <dbReference type="Ensembl" id="ENSMAMP00000066140.1"/>
    </source>
</evidence>
<sequence length="91" mass="9442">MSLPLRMEMKKAIGENAGSDSFIVTTPSFSGAMNPAMMVGGPVTTLIIWTETVATAGIQPGPLARTVSFLITPSTPMAPMKVPPGNPSLIL</sequence>
<evidence type="ECO:0000313" key="2">
    <source>
        <dbReference type="Proteomes" id="UP000261640"/>
    </source>
</evidence>
<reference evidence="1" key="2">
    <citation type="submission" date="2025-09" db="UniProtKB">
        <authorList>
            <consortium name="Ensembl"/>
        </authorList>
    </citation>
    <scope>IDENTIFICATION</scope>
</reference>
<dbReference type="AlphaFoldDB" id="A0A7N8YQU3"/>
<dbReference type="Ensembl" id="ENSMAMT00000060894.1">
    <property type="protein sequence ID" value="ENSMAMP00000066140.1"/>
    <property type="gene ID" value="ENSMAMG00000025638.1"/>
</dbReference>
<name>A0A7N8YQU3_9TELE</name>
<proteinExistence type="predicted"/>
<dbReference type="InParanoid" id="A0A7N8YQU3"/>
<accession>A0A7N8YQU3</accession>